<dbReference type="EMBL" id="QUAJ01000045">
    <property type="protein sequence ID" value="REI39411.1"/>
    <property type="molecule type" value="Genomic_DNA"/>
</dbReference>
<evidence type="ECO:0000313" key="7">
    <source>
        <dbReference type="Proteomes" id="UP000263486"/>
    </source>
</evidence>
<keyword evidence="2" id="KW-0813">Transport</keyword>
<keyword evidence="3" id="KW-0547">Nucleotide-binding</keyword>
<dbReference type="InterPro" id="IPR017871">
    <property type="entry name" value="ABC_transporter-like_CS"/>
</dbReference>
<dbReference type="Proteomes" id="UP000263486">
    <property type="component" value="Unassembled WGS sequence"/>
</dbReference>
<dbReference type="PANTHER" id="PTHR43776:SF7">
    <property type="entry name" value="D,D-DIPEPTIDE TRANSPORT ATP-BINDING PROTEIN DDPF-RELATED"/>
    <property type="match status" value="1"/>
</dbReference>
<name>A0ABX9KD50_9FUSO</name>
<organism evidence="6 7">
    <name type="scientific">Psychrilyobacter piezotolerans</name>
    <dbReference type="NCBI Taxonomy" id="2293438"/>
    <lineage>
        <taxon>Bacteria</taxon>
        <taxon>Fusobacteriati</taxon>
        <taxon>Fusobacteriota</taxon>
        <taxon>Fusobacteriia</taxon>
        <taxon>Fusobacteriales</taxon>
        <taxon>Fusobacteriaceae</taxon>
        <taxon>Psychrilyobacter</taxon>
    </lineage>
</organism>
<evidence type="ECO:0000256" key="4">
    <source>
        <dbReference type="ARBA" id="ARBA00022840"/>
    </source>
</evidence>
<dbReference type="CDD" id="cd03257">
    <property type="entry name" value="ABC_NikE_OppD_transporters"/>
    <property type="match status" value="1"/>
</dbReference>
<accession>A0ABX9KD50</accession>
<dbReference type="PROSITE" id="PS50893">
    <property type="entry name" value="ABC_TRANSPORTER_2"/>
    <property type="match status" value="1"/>
</dbReference>
<keyword evidence="7" id="KW-1185">Reference proteome</keyword>
<proteinExistence type="inferred from homology"/>
<dbReference type="Gene3D" id="3.40.50.300">
    <property type="entry name" value="P-loop containing nucleotide triphosphate hydrolases"/>
    <property type="match status" value="1"/>
</dbReference>
<sequence length="264" mass="29834">MMENIIEIKNLKKNFGSSNFFKSKDSKAAVDNISFEIKKGEVFGLVGESGCGKSTTGNLISKLLTADSGEIIYKGININGLKGRRDLKEMRKNIQMIFQDPYHSLNPKKNIGWILMEPLIIHNLYSKDERRKKILEMLEIAGFDESFLSKYPSELSGGQRQRVAILAALMCEPDFVIADEAVSALDVSVQAQILNFMKELQRKMGLTYLFISHDLNVVYYMCDRIAVMKEGQIVEINEAEKLYDNPKHPYTKSLLGAIPGKKAR</sequence>
<comment type="caution">
    <text evidence="6">The sequence shown here is derived from an EMBL/GenBank/DDBJ whole genome shotgun (WGS) entry which is preliminary data.</text>
</comment>
<gene>
    <name evidence="6" type="ORF">DYH56_14820</name>
</gene>
<dbReference type="InterPro" id="IPR050319">
    <property type="entry name" value="ABC_transp_ATP-bind"/>
</dbReference>
<dbReference type="Pfam" id="PF08352">
    <property type="entry name" value="oligo_HPY"/>
    <property type="match status" value="1"/>
</dbReference>
<dbReference type="InterPro" id="IPR013563">
    <property type="entry name" value="Oligopep_ABC_C"/>
</dbReference>
<evidence type="ECO:0000256" key="2">
    <source>
        <dbReference type="ARBA" id="ARBA00022448"/>
    </source>
</evidence>
<dbReference type="Pfam" id="PF00005">
    <property type="entry name" value="ABC_tran"/>
    <property type="match status" value="1"/>
</dbReference>
<dbReference type="SMART" id="SM00382">
    <property type="entry name" value="AAA"/>
    <property type="match status" value="1"/>
</dbReference>
<dbReference type="InterPro" id="IPR027417">
    <property type="entry name" value="P-loop_NTPase"/>
</dbReference>
<dbReference type="InterPro" id="IPR003593">
    <property type="entry name" value="AAA+_ATPase"/>
</dbReference>
<evidence type="ECO:0000259" key="5">
    <source>
        <dbReference type="PROSITE" id="PS50893"/>
    </source>
</evidence>
<dbReference type="PROSITE" id="PS00211">
    <property type="entry name" value="ABC_TRANSPORTER_1"/>
    <property type="match status" value="1"/>
</dbReference>
<comment type="similarity">
    <text evidence="1">Belongs to the ABC transporter superfamily.</text>
</comment>
<evidence type="ECO:0000313" key="6">
    <source>
        <dbReference type="EMBL" id="REI39411.1"/>
    </source>
</evidence>
<dbReference type="SUPFAM" id="SSF52540">
    <property type="entry name" value="P-loop containing nucleoside triphosphate hydrolases"/>
    <property type="match status" value="1"/>
</dbReference>
<evidence type="ECO:0000256" key="3">
    <source>
        <dbReference type="ARBA" id="ARBA00022741"/>
    </source>
</evidence>
<dbReference type="GO" id="GO:0005524">
    <property type="term" value="F:ATP binding"/>
    <property type="evidence" value="ECO:0007669"/>
    <property type="project" value="UniProtKB-KW"/>
</dbReference>
<protein>
    <submittedName>
        <fullName evidence="6">ATP-binding cassette domain-containing protein</fullName>
    </submittedName>
</protein>
<evidence type="ECO:0000256" key="1">
    <source>
        <dbReference type="ARBA" id="ARBA00005417"/>
    </source>
</evidence>
<keyword evidence="4 6" id="KW-0067">ATP-binding</keyword>
<feature type="domain" description="ABC transporter" evidence="5">
    <location>
        <begin position="6"/>
        <end position="255"/>
    </location>
</feature>
<dbReference type="InterPro" id="IPR003439">
    <property type="entry name" value="ABC_transporter-like_ATP-bd"/>
</dbReference>
<reference evidence="6 7" key="1">
    <citation type="submission" date="2018-08" db="EMBL/GenBank/DDBJ databases">
        <title>Draft genome sequence of Psychrilyobacter sp. strain SD5 isolated from Black Sea water.</title>
        <authorList>
            <person name="Yadav S."/>
            <person name="Villanueva L."/>
            <person name="Damste J.S.S."/>
        </authorList>
    </citation>
    <scope>NUCLEOTIDE SEQUENCE [LARGE SCALE GENOMIC DNA]</scope>
    <source>
        <strain evidence="6 7">SD5</strain>
    </source>
</reference>
<dbReference type="PANTHER" id="PTHR43776">
    <property type="entry name" value="TRANSPORT ATP-BINDING PROTEIN"/>
    <property type="match status" value="1"/>
</dbReference>